<dbReference type="AlphaFoldDB" id="A0A545U4A0"/>
<evidence type="ECO:0000313" key="1">
    <source>
        <dbReference type="EMBL" id="TQV84299.1"/>
    </source>
</evidence>
<evidence type="ECO:0000313" key="2">
    <source>
        <dbReference type="Proteomes" id="UP000319732"/>
    </source>
</evidence>
<sequence length="356" mass="39335">MTDLAMDFSFLENPVLVGPNNEVYCVNTGGALNRIAGFGPDQPLIAIECGSSAMVNWLLANRALGLFDKTSGEWHVKDLSTLNKQGECRVRQFQADCPLVFWLCISFGDDLYTLSVSAQGIQEFVIERPLKLGCFWQVGKSVISYLGYADNAVQQLITTADTGEASLVFGDGDEAFFEWLGGQLSLRNSLHFPLAAATENIVDCLAGFTKTGDRTVLLQVKAGEQAQGILLVKIGIDNLKHPLQYFPDTRFISQLDIDAKLCFFYLAKENTNNILCIKYDSGDYQWGDCHIDGEPNWDLSIDRFLHAESVGIFALAIPKTTRPDPSGEKLSEKMAIVKSNDGLDFETVLKLPRTDH</sequence>
<comment type="caution">
    <text evidence="1">The sequence shown here is derived from an EMBL/GenBank/DDBJ whole genome shotgun (WGS) entry which is preliminary data.</text>
</comment>
<proteinExistence type="predicted"/>
<gene>
    <name evidence="1" type="ORF">FKG94_06485</name>
</gene>
<keyword evidence="2" id="KW-1185">Reference proteome</keyword>
<dbReference type="RefSeq" id="WP_142903378.1">
    <property type="nucleotide sequence ID" value="NZ_ML660089.1"/>
</dbReference>
<organism evidence="1 2">
    <name type="scientific">Exilibacterium tricleocarpae</name>
    <dbReference type="NCBI Taxonomy" id="2591008"/>
    <lineage>
        <taxon>Bacteria</taxon>
        <taxon>Pseudomonadati</taxon>
        <taxon>Pseudomonadota</taxon>
        <taxon>Gammaproteobacteria</taxon>
        <taxon>Cellvibrionales</taxon>
        <taxon>Cellvibrionaceae</taxon>
        <taxon>Exilibacterium</taxon>
    </lineage>
</organism>
<protein>
    <submittedName>
        <fullName evidence="1">Uncharacterized protein</fullName>
    </submittedName>
</protein>
<dbReference type="Proteomes" id="UP000319732">
    <property type="component" value="Unassembled WGS sequence"/>
</dbReference>
<name>A0A545U4A0_9GAMM</name>
<dbReference type="EMBL" id="VHSG01000006">
    <property type="protein sequence ID" value="TQV84299.1"/>
    <property type="molecule type" value="Genomic_DNA"/>
</dbReference>
<accession>A0A545U4A0</accession>
<reference evidence="1 2" key="1">
    <citation type="submission" date="2019-06" db="EMBL/GenBank/DDBJ databases">
        <title>Whole genome sequence for Cellvibrionaceae sp. R142.</title>
        <authorList>
            <person name="Wang G."/>
        </authorList>
    </citation>
    <scope>NUCLEOTIDE SEQUENCE [LARGE SCALE GENOMIC DNA]</scope>
    <source>
        <strain evidence="1 2">R142</strain>
    </source>
</reference>